<proteinExistence type="predicted"/>
<accession>D8QWJ3</accession>
<organism evidence="3">
    <name type="scientific">Selaginella moellendorffii</name>
    <name type="common">Spikemoss</name>
    <dbReference type="NCBI Taxonomy" id="88036"/>
    <lineage>
        <taxon>Eukaryota</taxon>
        <taxon>Viridiplantae</taxon>
        <taxon>Streptophyta</taxon>
        <taxon>Embryophyta</taxon>
        <taxon>Tracheophyta</taxon>
        <taxon>Lycopodiopsida</taxon>
        <taxon>Selaginellales</taxon>
        <taxon>Selaginellaceae</taxon>
        <taxon>Selaginella</taxon>
    </lineage>
</organism>
<evidence type="ECO:0000256" key="1">
    <source>
        <dbReference type="SAM" id="MobiDB-lite"/>
    </source>
</evidence>
<dbReference type="Gramene" id="EFJ35249">
    <property type="protein sequence ID" value="EFJ35249"/>
    <property type="gene ID" value="SELMODRAFT_438529"/>
</dbReference>
<evidence type="ECO:0000313" key="3">
    <source>
        <dbReference type="Proteomes" id="UP000001514"/>
    </source>
</evidence>
<dbReference type="HOGENOM" id="CLU_2101130_0_0_1"/>
<dbReference type="KEGG" id="smo:SELMODRAFT_438529"/>
<feature type="region of interest" description="Disordered" evidence="1">
    <location>
        <begin position="56"/>
        <end position="116"/>
    </location>
</feature>
<keyword evidence="3" id="KW-1185">Reference proteome</keyword>
<feature type="compositionally biased region" description="Pro residues" evidence="1">
    <location>
        <begin position="63"/>
        <end position="79"/>
    </location>
</feature>
<reference evidence="2 3" key="1">
    <citation type="journal article" date="2011" name="Science">
        <title>The Selaginella genome identifies genetic changes associated with the evolution of vascular plants.</title>
        <authorList>
            <person name="Banks J.A."/>
            <person name="Nishiyama T."/>
            <person name="Hasebe M."/>
            <person name="Bowman J.L."/>
            <person name="Gribskov M."/>
            <person name="dePamphilis C."/>
            <person name="Albert V.A."/>
            <person name="Aono N."/>
            <person name="Aoyama T."/>
            <person name="Ambrose B.A."/>
            <person name="Ashton N.W."/>
            <person name="Axtell M.J."/>
            <person name="Barker E."/>
            <person name="Barker M.S."/>
            <person name="Bennetzen J.L."/>
            <person name="Bonawitz N.D."/>
            <person name="Chapple C."/>
            <person name="Cheng C."/>
            <person name="Correa L.G."/>
            <person name="Dacre M."/>
            <person name="DeBarry J."/>
            <person name="Dreyer I."/>
            <person name="Elias M."/>
            <person name="Engstrom E.M."/>
            <person name="Estelle M."/>
            <person name="Feng L."/>
            <person name="Finet C."/>
            <person name="Floyd S.K."/>
            <person name="Frommer W.B."/>
            <person name="Fujita T."/>
            <person name="Gramzow L."/>
            <person name="Gutensohn M."/>
            <person name="Harholt J."/>
            <person name="Hattori M."/>
            <person name="Heyl A."/>
            <person name="Hirai T."/>
            <person name="Hiwatashi Y."/>
            <person name="Ishikawa M."/>
            <person name="Iwata M."/>
            <person name="Karol K.G."/>
            <person name="Koehler B."/>
            <person name="Kolukisaoglu U."/>
            <person name="Kubo M."/>
            <person name="Kurata T."/>
            <person name="Lalonde S."/>
            <person name="Li K."/>
            <person name="Li Y."/>
            <person name="Litt A."/>
            <person name="Lyons E."/>
            <person name="Manning G."/>
            <person name="Maruyama T."/>
            <person name="Michael T.P."/>
            <person name="Mikami K."/>
            <person name="Miyazaki S."/>
            <person name="Morinaga S."/>
            <person name="Murata T."/>
            <person name="Mueller-Roeber B."/>
            <person name="Nelson D.R."/>
            <person name="Obara M."/>
            <person name="Oguri Y."/>
            <person name="Olmstead R.G."/>
            <person name="Onodera N."/>
            <person name="Petersen B.L."/>
            <person name="Pils B."/>
            <person name="Prigge M."/>
            <person name="Rensing S.A."/>
            <person name="Riano-Pachon D.M."/>
            <person name="Roberts A.W."/>
            <person name="Sato Y."/>
            <person name="Scheller H.V."/>
            <person name="Schulz B."/>
            <person name="Schulz C."/>
            <person name="Shakirov E.V."/>
            <person name="Shibagaki N."/>
            <person name="Shinohara N."/>
            <person name="Shippen D.E."/>
            <person name="Soerensen I."/>
            <person name="Sotooka R."/>
            <person name="Sugimoto N."/>
            <person name="Sugita M."/>
            <person name="Sumikawa N."/>
            <person name="Tanurdzic M."/>
            <person name="Theissen G."/>
            <person name="Ulvskov P."/>
            <person name="Wakazuki S."/>
            <person name="Weng J.K."/>
            <person name="Willats W.W."/>
            <person name="Wipf D."/>
            <person name="Wolf P.G."/>
            <person name="Yang L."/>
            <person name="Zimmer A.D."/>
            <person name="Zhu Q."/>
            <person name="Mitros T."/>
            <person name="Hellsten U."/>
            <person name="Loque D."/>
            <person name="Otillar R."/>
            <person name="Salamov A."/>
            <person name="Schmutz J."/>
            <person name="Shapiro H."/>
            <person name="Lindquist E."/>
            <person name="Lucas S."/>
            <person name="Rokhsar D."/>
            <person name="Grigoriev I.V."/>
        </authorList>
    </citation>
    <scope>NUCLEOTIDE SEQUENCE [LARGE SCALE GENOMIC DNA]</scope>
</reference>
<dbReference type="AlphaFoldDB" id="D8QWJ3"/>
<sequence>MAMAIGVLRLASPVLPQQQSIAVVPMAHTGRKTRKGAKIMKSIYSPAGFNIRRIRLRKKWSENPPPTDAPASPKSPRPSPKSARASPDKSAETAVATPEASPEAAEATTATASSEA</sequence>
<name>D8QWJ3_SELML</name>
<dbReference type="Proteomes" id="UP000001514">
    <property type="component" value="Unassembled WGS sequence"/>
</dbReference>
<protein>
    <submittedName>
        <fullName evidence="2">Uncharacterized protein</fullName>
    </submittedName>
</protein>
<evidence type="ECO:0000313" key="2">
    <source>
        <dbReference type="EMBL" id="EFJ35249.1"/>
    </source>
</evidence>
<feature type="compositionally biased region" description="Low complexity" evidence="1">
    <location>
        <begin position="92"/>
        <end position="116"/>
    </location>
</feature>
<dbReference type="InParanoid" id="D8QWJ3"/>
<dbReference type="EMBL" id="GL377568">
    <property type="protein sequence ID" value="EFJ35249.1"/>
    <property type="molecule type" value="Genomic_DNA"/>
</dbReference>
<gene>
    <name evidence="2" type="ORF">SELMODRAFT_438529</name>
</gene>